<keyword evidence="2 3" id="KW-0802">TPR repeat</keyword>
<dbReference type="GO" id="GO:0009279">
    <property type="term" value="C:cell outer membrane"/>
    <property type="evidence" value="ECO:0007669"/>
    <property type="project" value="TreeGrafter"/>
</dbReference>
<protein>
    <submittedName>
        <fullName evidence="4">Tetratricopeptide repeat protein</fullName>
    </submittedName>
</protein>
<proteinExistence type="predicted"/>
<evidence type="ECO:0000256" key="3">
    <source>
        <dbReference type="PROSITE-ProRule" id="PRU00339"/>
    </source>
</evidence>
<dbReference type="PANTHER" id="PTHR44858:SF1">
    <property type="entry name" value="UDP-N-ACETYLGLUCOSAMINE--PEPTIDE N-ACETYLGLUCOSAMINYLTRANSFERASE SPINDLY-RELATED"/>
    <property type="match status" value="1"/>
</dbReference>
<dbReference type="Pfam" id="PF13432">
    <property type="entry name" value="TPR_16"/>
    <property type="match status" value="1"/>
</dbReference>
<accession>A0A6H1TXP0</accession>
<keyword evidence="1" id="KW-0677">Repeat</keyword>
<evidence type="ECO:0000256" key="1">
    <source>
        <dbReference type="ARBA" id="ARBA00022737"/>
    </source>
</evidence>
<evidence type="ECO:0000313" key="5">
    <source>
        <dbReference type="Proteomes" id="UP000500857"/>
    </source>
</evidence>
<gene>
    <name evidence="4" type="ORF">HCG48_10225</name>
</gene>
<dbReference type="PANTHER" id="PTHR44858">
    <property type="entry name" value="TETRATRICOPEPTIDE REPEAT PROTEIN 6"/>
    <property type="match status" value="1"/>
</dbReference>
<dbReference type="EMBL" id="CP051167">
    <property type="protein sequence ID" value="QIZ70917.1"/>
    <property type="molecule type" value="Genomic_DNA"/>
</dbReference>
<dbReference type="RefSeq" id="WP_168569072.1">
    <property type="nucleotide sequence ID" value="NZ_CP051167.1"/>
</dbReference>
<dbReference type="SMART" id="SM00028">
    <property type="entry name" value="TPR"/>
    <property type="match status" value="4"/>
</dbReference>
<organism evidence="4 5">
    <name type="scientific">Oxynema aestuarii AP17</name>
    <dbReference type="NCBI Taxonomy" id="2064643"/>
    <lineage>
        <taxon>Bacteria</taxon>
        <taxon>Bacillati</taxon>
        <taxon>Cyanobacteriota</taxon>
        <taxon>Cyanophyceae</taxon>
        <taxon>Oscillatoriophycideae</taxon>
        <taxon>Oscillatoriales</taxon>
        <taxon>Oscillatoriaceae</taxon>
        <taxon>Oxynema</taxon>
        <taxon>Oxynema aestuarii</taxon>
    </lineage>
</organism>
<dbReference type="SUPFAM" id="SSF48452">
    <property type="entry name" value="TPR-like"/>
    <property type="match status" value="1"/>
</dbReference>
<dbReference type="InterPro" id="IPR050498">
    <property type="entry name" value="Ycf3"/>
</dbReference>
<dbReference type="InterPro" id="IPR011990">
    <property type="entry name" value="TPR-like_helical_dom_sf"/>
</dbReference>
<dbReference type="InterPro" id="IPR019734">
    <property type="entry name" value="TPR_rpt"/>
</dbReference>
<feature type="repeat" description="TPR" evidence="3">
    <location>
        <begin position="113"/>
        <end position="146"/>
    </location>
</feature>
<name>A0A6H1TXP0_9CYAN</name>
<dbReference type="AlphaFoldDB" id="A0A6H1TXP0"/>
<dbReference type="Pfam" id="PF13414">
    <property type="entry name" value="TPR_11"/>
    <property type="match status" value="1"/>
</dbReference>
<evidence type="ECO:0000256" key="2">
    <source>
        <dbReference type="ARBA" id="ARBA00022803"/>
    </source>
</evidence>
<evidence type="ECO:0000313" key="4">
    <source>
        <dbReference type="EMBL" id="QIZ70917.1"/>
    </source>
</evidence>
<feature type="repeat" description="TPR" evidence="3">
    <location>
        <begin position="79"/>
        <end position="112"/>
    </location>
</feature>
<sequence>MSVSRANPCCPLDSFANTQGCSLPPRIEIGSGRRGDPPAEPGGSIAEARARAARCARQGEYDAAIAALNGAIASGSPQARDYNNRGLMYFYRGDLEAAIADFNRAIALDDHLSQAYNNRGNAYARQGLLVEASIDYDRALDLDPFNGRAWINQGMTLRDLEIYELALESFDFALALGEHAAIAYAERGRTYHELGDWNAAIADYRRSQAVLDLDPSLDEADRRRRSRQLDRALRQLLSPQSPGDEG</sequence>
<dbReference type="GO" id="GO:0046813">
    <property type="term" value="P:receptor-mediated virion attachment to host cell"/>
    <property type="evidence" value="ECO:0007669"/>
    <property type="project" value="TreeGrafter"/>
</dbReference>
<dbReference type="KEGG" id="oxy:HCG48_10225"/>
<dbReference type="PROSITE" id="PS50005">
    <property type="entry name" value="TPR"/>
    <property type="match status" value="2"/>
</dbReference>
<keyword evidence="5" id="KW-1185">Reference proteome</keyword>
<reference evidence="4 5" key="1">
    <citation type="submission" date="2020-04" db="EMBL/GenBank/DDBJ databases">
        <authorList>
            <person name="Basu S."/>
            <person name="Maruthanayagam V."/>
            <person name="Chakraborty S."/>
            <person name="Pramanik A."/>
            <person name="Mukherjee J."/>
            <person name="Brink B."/>
        </authorList>
    </citation>
    <scope>NUCLEOTIDE SEQUENCE [LARGE SCALE GENOMIC DNA]</scope>
    <source>
        <strain evidence="4 5">AP17</strain>
    </source>
</reference>
<dbReference type="Proteomes" id="UP000500857">
    <property type="component" value="Chromosome"/>
</dbReference>
<dbReference type="Gene3D" id="1.25.40.10">
    <property type="entry name" value="Tetratricopeptide repeat domain"/>
    <property type="match status" value="2"/>
</dbReference>